<evidence type="ECO:0000256" key="1">
    <source>
        <dbReference type="ARBA" id="ARBA00000971"/>
    </source>
</evidence>
<comment type="function">
    <text evidence="11">Plays a major role in protein secretion by helping the post-translocational extracellular folding of several secreted proteins.</text>
</comment>
<evidence type="ECO:0000256" key="3">
    <source>
        <dbReference type="ARBA" id="ARBA00006071"/>
    </source>
</evidence>
<dbReference type="HAMAP" id="MF_01145">
    <property type="entry name" value="Foldase_PrsA"/>
    <property type="match status" value="1"/>
</dbReference>
<dbReference type="SUPFAM" id="SSF109998">
    <property type="entry name" value="Triger factor/SurA peptide-binding domain-like"/>
    <property type="match status" value="1"/>
</dbReference>
<keyword evidence="5 11" id="KW-0732">Signal</keyword>
<dbReference type="InterPro" id="IPR027304">
    <property type="entry name" value="Trigger_fact/SurA_dom_sf"/>
</dbReference>
<feature type="domain" description="PpiC" evidence="12">
    <location>
        <begin position="140"/>
        <end position="233"/>
    </location>
</feature>
<dbReference type="GO" id="GO:0003755">
    <property type="term" value="F:peptidyl-prolyl cis-trans isomerase activity"/>
    <property type="evidence" value="ECO:0007669"/>
    <property type="project" value="UniProtKB-UniRule"/>
</dbReference>
<keyword evidence="9 11" id="KW-0413">Isomerase</keyword>
<evidence type="ECO:0000256" key="2">
    <source>
        <dbReference type="ARBA" id="ARBA00004193"/>
    </source>
</evidence>
<keyword evidence="7 11" id="KW-0472">Membrane</keyword>
<evidence type="ECO:0000313" key="14">
    <source>
        <dbReference type="Proteomes" id="UP000030643"/>
    </source>
</evidence>
<evidence type="ECO:0000256" key="10">
    <source>
        <dbReference type="ARBA" id="ARBA00023288"/>
    </source>
</evidence>
<keyword evidence="4 11" id="KW-1003">Cell membrane</keyword>
<comment type="catalytic activity">
    <reaction evidence="1 11">
        <text>[protein]-peptidylproline (omega=180) = [protein]-peptidylproline (omega=0)</text>
        <dbReference type="Rhea" id="RHEA:16237"/>
        <dbReference type="Rhea" id="RHEA-COMP:10747"/>
        <dbReference type="Rhea" id="RHEA-COMP:10748"/>
        <dbReference type="ChEBI" id="CHEBI:83833"/>
        <dbReference type="ChEBI" id="CHEBI:83834"/>
        <dbReference type="EC" id="5.2.1.8"/>
    </reaction>
</comment>
<dbReference type="Gene3D" id="3.10.50.40">
    <property type="match status" value="1"/>
</dbReference>
<evidence type="ECO:0000256" key="6">
    <source>
        <dbReference type="ARBA" id="ARBA00023110"/>
    </source>
</evidence>
<accession>A0A069CV37</accession>
<dbReference type="GO" id="GO:0005886">
    <property type="term" value="C:plasma membrane"/>
    <property type="evidence" value="ECO:0007669"/>
    <property type="project" value="UniProtKB-SubCell"/>
</dbReference>
<dbReference type="OrthoDB" id="14196at2"/>
<comment type="similarity">
    <text evidence="3 11">Belongs to the PrsA family.</text>
</comment>
<protein>
    <recommendedName>
        <fullName evidence="11">Foldase protein PrsA</fullName>
        <ecNumber evidence="11">5.2.1.8</ecNumber>
    </recommendedName>
</protein>
<dbReference type="PROSITE" id="PS50198">
    <property type="entry name" value="PPIC_PPIASE_2"/>
    <property type="match status" value="1"/>
</dbReference>
<dbReference type="STRING" id="1329250.WOSG25_130220"/>
<dbReference type="SUPFAM" id="SSF54534">
    <property type="entry name" value="FKBP-like"/>
    <property type="match status" value="1"/>
</dbReference>
<dbReference type="PANTHER" id="PTHR47245:SF1">
    <property type="entry name" value="FOLDASE PROTEIN PRSA"/>
    <property type="match status" value="1"/>
</dbReference>
<dbReference type="InterPro" id="IPR050245">
    <property type="entry name" value="PrsA_foldase"/>
</dbReference>
<keyword evidence="6 11" id="KW-0697">Rotamase</keyword>
<dbReference type="EC" id="5.2.1.8" evidence="11"/>
<dbReference type="AlphaFoldDB" id="A0A069CV37"/>
<evidence type="ECO:0000256" key="7">
    <source>
        <dbReference type="ARBA" id="ARBA00023136"/>
    </source>
</evidence>
<name>A0A069CV37_WEIOS</name>
<dbReference type="Pfam" id="PF00639">
    <property type="entry name" value="Rotamase"/>
    <property type="match status" value="1"/>
</dbReference>
<proteinExistence type="inferred from homology"/>
<dbReference type="EMBL" id="DF820496">
    <property type="protein sequence ID" value="GAK31670.1"/>
    <property type="molecule type" value="Genomic_DNA"/>
</dbReference>
<evidence type="ECO:0000256" key="4">
    <source>
        <dbReference type="ARBA" id="ARBA00022475"/>
    </source>
</evidence>
<keyword evidence="8" id="KW-0564">Palmitate</keyword>
<keyword evidence="14" id="KW-1185">Reference proteome</keyword>
<sequence>MWKKIIAILVVVGAAVGLAIWGLGGSKTLAVSNAGSVTEAQYLSSVKQTSAGQQTMANMIIQKVLEKNYGKEVSNKDIDASYSSVQSEYGANFASQLSTNGLTETTFRQSLRLQALERAAVKAHSKFTTAQLKQAYNDYTPNMDVSVIQVADESKAKDLISQLDGGSDFADLAKNNSTDSATKDNGGKMPSFDSTSTTVDANVVKAAAGLKKGEYTKTPVQSTTGTYYIVKLNSVDNKKSFENLRSKMVEIKLDATMKDQSTVQGIIGEELAKADVTIKDSDLKNVLQQYSAAAAAMKTDATSASTSSK</sequence>
<evidence type="ECO:0000256" key="5">
    <source>
        <dbReference type="ARBA" id="ARBA00022729"/>
    </source>
</evidence>
<evidence type="ECO:0000256" key="11">
    <source>
        <dbReference type="HAMAP-Rule" id="MF_01145"/>
    </source>
</evidence>
<gene>
    <name evidence="11 13" type="primary">prsA</name>
    <name evidence="13" type="ORF">WOSG25_130220</name>
</gene>
<dbReference type="InterPro" id="IPR023059">
    <property type="entry name" value="Foldase_PrsA"/>
</dbReference>
<evidence type="ECO:0000313" key="13">
    <source>
        <dbReference type="EMBL" id="GAK31670.1"/>
    </source>
</evidence>
<dbReference type="RefSeq" id="WP_045477050.1">
    <property type="nucleotide sequence ID" value="NZ_DF820496.1"/>
</dbReference>
<dbReference type="PANTHER" id="PTHR47245">
    <property type="entry name" value="PEPTIDYLPROLYL ISOMERASE"/>
    <property type="match status" value="1"/>
</dbReference>
<dbReference type="GO" id="GO:0006457">
    <property type="term" value="P:protein folding"/>
    <property type="evidence" value="ECO:0007669"/>
    <property type="project" value="UniProtKB-UniRule"/>
</dbReference>
<reference evidence="14" key="1">
    <citation type="journal article" date="2014" name="Genome Announc.">
        <title>Draft genome sequence of Weissella oryzae SG25T, isolated from fermented rice grains.</title>
        <authorList>
            <person name="Tanizawa Y."/>
            <person name="Fujisawa T."/>
            <person name="Mochizuki T."/>
            <person name="Kaminuma E."/>
            <person name="Suzuki Y."/>
            <person name="Nakamura Y."/>
            <person name="Tohno M."/>
        </authorList>
    </citation>
    <scope>NUCLEOTIDE SEQUENCE [LARGE SCALE GENOMIC DNA]</scope>
    <source>
        <strain evidence="14">DSM 25784 / JCM 18191 / LMG 30913 / SG25</strain>
    </source>
</reference>
<dbReference type="Proteomes" id="UP000030643">
    <property type="component" value="Unassembled WGS sequence"/>
</dbReference>
<dbReference type="InterPro" id="IPR046357">
    <property type="entry name" value="PPIase_dom_sf"/>
</dbReference>
<keyword evidence="10" id="KW-0449">Lipoprotein</keyword>
<dbReference type="InterPro" id="IPR000297">
    <property type="entry name" value="PPIase_PpiC"/>
</dbReference>
<evidence type="ECO:0000256" key="8">
    <source>
        <dbReference type="ARBA" id="ARBA00023139"/>
    </source>
</evidence>
<evidence type="ECO:0000256" key="9">
    <source>
        <dbReference type="ARBA" id="ARBA00023235"/>
    </source>
</evidence>
<organism evidence="13 14">
    <name type="scientific">Weissella oryzae (strain DSM 25784 / JCM 18191 / LMG 30913 / SG25)</name>
    <dbReference type="NCBI Taxonomy" id="1329250"/>
    <lineage>
        <taxon>Bacteria</taxon>
        <taxon>Bacillati</taxon>
        <taxon>Bacillota</taxon>
        <taxon>Bacilli</taxon>
        <taxon>Lactobacillales</taxon>
        <taxon>Lactobacillaceae</taxon>
        <taxon>Weissella</taxon>
    </lineage>
</organism>
<comment type="subcellular location">
    <subcellularLocation>
        <location evidence="2">Cell membrane</location>
        <topology evidence="2">Lipid-anchor</topology>
    </subcellularLocation>
</comment>
<dbReference type="eggNOG" id="COG0760">
    <property type="taxonomic scope" value="Bacteria"/>
</dbReference>
<evidence type="ECO:0000259" key="12">
    <source>
        <dbReference type="PROSITE" id="PS50198"/>
    </source>
</evidence>